<organism evidence="1 2">
    <name type="scientific">Ancylostoma ceylanicum</name>
    <dbReference type="NCBI Taxonomy" id="53326"/>
    <lineage>
        <taxon>Eukaryota</taxon>
        <taxon>Metazoa</taxon>
        <taxon>Ecdysozoa</taxon>
        <taxon>Nematoda</taxon>
        <taxon>Chromadorea</taxon>
        <taxon>Rhabditida</taxon>
        <taxon>Rhabditina</taxon>
        <taxon>Rhabditomorpha</taxon>
        <taxon>Strongyloidea</taxon>
        <taxon>Ancylostomatidae</taxon>
        <taxon>Ancylostomatinae</taxon>
        <taxon>Ancylostoma</taxon>
    </lineage>
</organism>
<keyword evidence="2" id="KW-1185">Reference proteome</keyword>
<dbReference type="OrthoDB" id="10037838at2759"/>
<dbReference type="EMBL" id="JARK01001338">
    <property type="protein sequence ID" value="EYC33081.1"/>
    <property type="molecule type" value="Genomic_DNA"/>
</dbReference>
<accession>A0A016W0J8</accession>
<comment type="caution">
    <text evidence="1">The sequence shown here is derived from an EMBL/GenBank/DDBJ whole genome shotgun (WGS) entry which is preliminary data.</text>
</comment>
<evidence type="ECO:0000313" key="1">
    <source>
        <dbReference type="EMBL" id="EYC33081.1"/>
    </source>
</evidence>
<evidence type="ECO:0000313" key="2">
    <source>
        <dbReference type="Proteomes" id="UP000024635"/>
    </source>
</evidence>
<proteinExistence type="predicted"/>
<dbReference type="Proteomes" id="UP000024635">
    <property type="component" value="Unassembled WGS sequence"/>
</dbReference>
<gene>
    <name evidence="1" type="primary">Acey_s0002.g590</name>
    <name evidence="1" type="synonym">Acey-prx-13</name>
    <name evidence="1" type="ORF">Y032_0002g590</name>
</gene>
<protein>
    <submittedName>
        <fullName evidence="1">Uncharacterized protein</fullName>
    </submittedName>
</protein>
<name>A0A016W0J8_9BILA</name>
<sequence length="71" mass="8284">MNDAQENPDSPLRRRFSREWRGRAACFSKPRKGHRHRRSLHVCGESPTKKSITIQMAAGHLEHNFLVTYLL</sequence>
<dbReference type="AlphaFoldDB" id="A0A016W0J8"/>
<reference evidence="2" key="1">
    <citation type="journal article" date="2015" name="Nat. Genet.">
        <title>The genome and transcriptome of the zoonotic hookworm Ancylostoma ceylanicum identify infection-specific gene families.</title>
        <authorList>
            <person name="Schwarz E.M."/>
            <person name="Hu Y."/>
            <person name="Antoshechkin I."/>
            <person name="Miller M.M."/>
            <person name="Sternberg P.W."/>
            <person name="Aroian R.V."/>
        </authorList>
    </citation>
    <scope>NUCLEOTIDE SEQUENCE</scope>
    <source>
        <strain evidence="2">HY135</strain>
    </source>
</reference>